<evidence type="ECO:0000313" key="3">
    <source>
        <dbReference type="Proteomes" id="UP000824241"/>
    </source>
</evidence>
<comment type="caution">
    <text evidence="2">The sequence shown here is derived from an EMBL/GenBank/DDBJ whole genome shotgun (WGS) entry which is preliminary data.</text>
</comment>
<gene>
    <name evidence="2" type="ORF">IAB37_04070</name>
</gene>
<feature type="chain" id="PRO_5038461648" evidence="1">
    <location>
        <begin position="25"/>
        <end position="210"/>
    </location>
</feature>
<proteinExistence type="predicted"/>
<evidence type="ECO:0000313" key="2">
    <source>
        <dbReference type="EMBL" id="HIR60735.1"/>
    </source>
</evidence>
<protein>
    <submittedName>
        <fullName evidence="2">Uncharacterized protein</fullName>
    </submittedName>
</protein>
<dbReference type="Proteomes" id="UP000824241">
    <property type="component" value="Unassembled WGS sequence"/>
</dbReference>
<feature type="signal peptide" evidence="1">
    <location>
        <begin position="1"/>
        <end position="24"/>
    </location>
</feature>
<reference evidence="2" key="2">
    <citation type="journal article" date="2021" name="PeerJ">
        <title>Extensive microbial diversity within the chicken gut microbiome revealed by metagenomics and culture.</title>
        <authorList>
            <person name="Gilroy R."/>
            <person name="Ravi A."/>
            <person name="Getino M."/>
            <person name="Pursley I."/>
            <person name="Horton D.L."/>
            <person name="Alikhan N.F."/>
            <person name="Baker D."/>
            <person name="Gharbi K."/>
            <person name="Hall N."/>
            <person name="Watson M."/>
            <person name="Adriaenssens E.M."/>
            <person name="Foster-Nyarko E."/>
            <person name="Jarju S."/>
            <person name="Secka A."/>
            <person name="Antonio M."/>
            <person name="Oren A."/>
            <person name="Chaudhuri R.R."/>
            <person name="La Ragione R."/>
            <person name="Hildebrand F."/>
            <person name="Pallen M.J."/>
        </authorList>
    </citation>
    <scope>NUCLEOTIDE SEQUENCE</scope>
    <source>
        <strain evidence="2">CHK189-12415</strain>
    </source>
</reference>
<dbReference type="EMBL" id="DVHA01000132">
    <property type="protein sequence ID" value="HIR60735.1"/>
    <property type="molecule type" value="Genomic_DNA"/>
</dbReference>
<keyword evidence="1" id="KW-0732">Signal</keyword>
<organism evidence="2 3">
    <name type="scientific">Candidatus Faecivivens stercoravium</name>
    <dbReference type="NCBI Taxonomy" id="2840803"/>
    <lineage>
        <taxon>Bacteria</taxon>
        <taxon>Bacillati</taxon>
        <taxon>Bacillota</taxon>
        <taxon>Clostridia</taxon>
        <taxon>Eubacteriales</taxon>
        <taxon>Oscillospiraceae</taxon>
        <taxon>Oscillospiraceae incertae sedis</taxon>
        <taxon>Candidatus Faecivivens</taxon>
    </lineage>
</organism>
<reference evidence="2" key="1">
    <citation type="submission" date="2020-10" db="EMBL/GenBank/DDBJ databases">
        <authorList>
            <person name="Gilroy R."/>
        </authorList>
    </citation>
    <scope>NUCLEOTIDE SEQUENCE</scope>
    <source>
        <strain evidence="2">CHK189-12415</strain>
    </source>
</reference>
<name>A0A9D1DX14_9FIRM</name>
<accession>A0A9D1DX14</accession>
<sequence length="210" mass="23312">MKRNISLTLIGLLAAGILTGCVNDAESAKSAKPVIYLYPETTMEVSVGLDFDGTLTTTYPTYNGGWEVTASPDGTLINHADGKEYSYLFWEGDGPADYDLSEGWCVPGDETAEFLQETLAEIGLTPREYNEFIVYWLPLMEDNPYNLITFQGDAYTDGAKLSITPKPDSLLRVFMAWMPLEEPMEIDAPEIKPFERNGFTVVEWGGVKLP</sequence>
<dbReference type="PROSITE" id="PS51257">
    <property type="entry name" value="PROKAR_LIPOPROTEIN"/>
    <property type="match status" value="1"/>
</dbReference>
<dbReference type="AlphaFoldDB" id="A0A9D1DX14"/>
<evidence type="ECO:0000256" key="1">
    <source>
        <dbReference type="SAM" id="SignalP"/>
    </source>
</evidence>